<dbReference type="InterPro" id="IPR036291">
    <property type="entry name" value="NAD(P)-bd_dom_sf"/>
</dbReference>
<sequence length="303" mass="30079">MQKRIAVIGLGAMGGAMAATLHTSGWSVTGFDPSPVARDAATALGIRAVDALEGIGEVDYAVLSLPNAALVRSTVPALLAGGVTCGIVDTTTSEPATSREMSELAEATGSAFVDAPVSGGRAGAATGRLSAFVGGTDRAVEAVTPALEALTSGQFQHLGAAGAGNVVKLINNALAAVNLATVGEALAVAEAWGVDPAAAAAGVSGASGASKVSSAMYPDWVLSGTHDSGFSMGLMARDVSLAMDIAAEVGETPELLRASSALWQRSLAELGATADFTEIARTVAPAVTNQAQSRGDAAEKTQE</sequence>
<evidence type="ECO:0000256" key="2">
    <source>
        <dbReference type="ARBA" id="ARBA00023002"/>
    </source>
</evidence>
<evidence type="ECO:0000259" key="7">
    <source>
        <dbReference type="Pfam" id="PF14833"/>
    </source>
</evidence>
<dbReference type="Proteomes" id="UP000032120">
    <property type="component" value="Unassembled WGS sequence"/>
</dbReference>
<evidence type="ECO:0000256" key="3">
    <source>
        <dbReference type="ARBA" id="ARBA00023027"/>
    </source>
</evidence>
<keyword evidence="5" id="KW-0732">Signal</keyword>
<dbReference type="Gene3D" id="3.40.50.720">
    <property type="entry name" value="NAD(P)-binding Rossmann-like Domain"/>
    <property type="match status" value="1"/>
</dbReference>
<dbReference type="InterPro" id="IPR029154">
    <property type="entry name" value="HIBADH-like_NADP-bd"/>
</dbReference>
<dbReference type="SUPFAM" id="SSF51735">
    <property type="entry name" value="NAD(P)-binding Rossmann-fold domains"/>
    <property type="match status" value="1"/>
</dbReference>
<keyword evidence="9" id="KW-1185">Reference proteome</keyword>
<feature type="domain" description="6-phosphogluconate dehydrogenase NADP-binding" evidence="6">
    <location>
        <begin position="4"/>
        <end position="152"/>
    </location>
</feature>
<dbReference type="AlphaFoldDB" id="A0A0D0IKU3"/>
<dbReference type="SUPFAM" id="SSF48179">
    <property type="entry name" value="6-phosphogluconate dehydrogenase C-terminal domain-like"/>
    <property type="match status" value="1"/>
</dbReference>
<dbReference type="GO" id="GO:0016616">
    <property type="term" value="F:oxidoreductase activity, acting on the CH-OH group of donors, NAD or NADP as acceptor"/>
    <property type="evidence" value="ECO:0007669"/>
    <property type="project" value="TreeGrafter"/>
</dbReference>
<feature type="chain" id="PRO_5002229748" evidence="5">
    <location>
        <begin position="19"/>
        <end position="303"/>
    </location>
</feature>
<dbReference type="InterPro" id="IPR015815">
    <property type="entry name" value="HIBADH-related"/>
</dbReference>
<feature type="signal peptide" evidence="5">
    <location>
        <begin position="1"/>
        <end position="18"/>
    </location>
</feature>
<comment type="similarity">
    <text evidence="1">Belongs to the HIBADH-related family.</text>
</comment>
<dbReference type="Gene3D" id="1.10.1040.10">
    <property type="entry name" value="N-(1-d-carboxylethyl)-l-norvaline Dehydrogenase, domain 2"/>
    <property type="match status" value="1"/>
</dbReference>
<dbReference type="GO" id="GO:0050661">
    <property type="term" value="F:NADP binding"/>
    <property type="evidence" value="ECO:0007669"/>
    <property type="project" value="InterPro"/>
</dbReference>
<dbReference type="PANTHER" id="PTHR22981:SF7">
    <property type="entry name" value="3-HYDROXYISOBUTYRATE DEHYDROGENASE, MITOCHONDRIAL"/>
    <property type="match status" value="1"/>
</dbReference>
<evidence type="ECO:0000259" key="6">
    <source>
        <dbReference type="Pfam" id="PF03446"/>
    </source>
</evidence>
<evidence type="ECO:0000313" key="9">
    <source>
        <dbReference type="Proteomes" id="UP000032120"/>
    </source>
</evidence>
<keyword evidence="3" id="KW-0520">NAD</keyword>
<evidence type="ECO:0000313" key="8">
    <source>
        <dbReference type="EMBL" id="KIP52239.1"/>
    </source>
</evidence>
<evidence type="ECO:0000256" key="1">
    <source>
        <dbReference type="ARBA" id="ARBA00009080"/>
    </source>
</evidence>
<comment type="caution">
    <text evidence="8">The sequence shown here is derived from an EMBL/GenBank/DDBJ whole genome shotgun (WGS) entry which is preliminary data.</text>
</comment>
<dbReference type="GO" id="GO:0051287">
    <property type="term" value="F:NAD binding"/>
    <property type="evidence" value="ECO:0007669"/>
    <property type="project" value="InterPro"/>
</dbReference>
<gene>
    <name evidence="8" type="ORF">SD72_10305</name>
</gene>
<dbReference type="InterPro" id="IPR008927">
    <property type="entry name" value="6-PGluconate_DH-like_C_sf"/>
</dbReference>
<accession>A0A0D0IKU3</accession>
<dbReference type="InterPro" id="IPR013328">
    <property type="entry name" value="6PGD_dom2"/>
</dbReference>
<dbReference type="PIRSF" id="PIRSF000103">
    <property type="entry name" value="HIBADH"/>
    <property type="match status" value="1"/>
</dbReference>
<organism evidence="8 9">
    <name type="scientific">Leucobacter komagatae</name>
    <dbReference type="NCBI Taxonomy" id="55969"/>
    <lineage>
        <taxon>Bacteria</taxon>
        <taxon>Bacillati</taxon>
        <taxon>Actinomycetota</taxon>
        <taxon>Actinomycetes</taxon>
        <taxon>Micrococcales</taxon>
        <taxon>Microbacteriaceae</taxon>
        <taxon>Leucobacter</taxon>
    </lineage>
</organism>
<dbReference type="InterPro" id="IPR006115">
    <property type="entry name" value="6PGDH_NADP-bd"/>
</dbReference>
<dbReference type="Pfam" id="PF14833">
    <property type="entry name" value="NAD_binding_11"/>
    <property type="match status" value="1"/>
</dbReference>
<evidence type="ECO:0000256" key="4">
    <source>
        <dbReference type="PIRSR" id="PIRSR000103-1"/>
    </source>
</evidence>
<feature type="domain" description="3-hydroxyisobutyrate dehydrogenase-like NAD-binding" evidence="7">
    <location>
        <begin position="162"/>
        <end position="282"/>
    </location>
</feature>
<name>A0A0D0IKU3_9MICO</name>
<dbReference type="PANTHER" id="PTHR22981">
    <property type="entry name" value="3-HYDROXYISOBUTYRATE DEHYDROGENASE-RELATED"/>
    <property type="match status" value="1"/>
</dbReference>
<dbReference type="Pfam" id="PF03446">
    <property type="entry name" value="NAD_binding_2"/>
    <property type="match status" value="1"/>
</dbReference>
<evidence type="ECO:0000256" key="5">
    <source>
        <dbReference type="SAM" id="SignalP"/>
    </source>
</evidence>
<feature type="active site" evidence="4">
    <location>
        <position position="168"/>
    </location>
</feature>
<protein>
    <submittedName>
        <fullName evidence="8">6-phosphogluconate dehydrogenase</fullName>
    </submittedName>
</protein>
<dbReference type="OrthoDB" id="3185659at2"/>
<reference evidence="8 9" key="1">
    <citation type="submission" date="2015-01" db="EMBL/GenBank/DDBJ databases">
        <title>Draft genome sequence of Leucobacter komagatae strain VKM ST2845.</title>
        <authorList>
            <person name="Karlyshev A.V."/>
            <person name="Kudryashova E.B."/>
        </authorList>
    </citation>
    <scope>NUCLEOTIDE SEQUENCE [LARGE SCALE GENOMIC DNA]</scope>
    <source>
        <strain evidence="8 9">VKM ST2845</strain>
    </source>
</reference>
<proteinExistence type="inferred from homology"/>
<dbReference type="EMBL" id="JXSQ01000013">
    <property type="protein sequence ID" value="KIP52239.1"/>
    <property type="molecule type" value="Genomic_DNA"/>
</dbReference>
<keyword evidence="2" id="KW-0560">Oxidoreductase</keyword>